<gene>
    <name evidence="2" type="ORF">FCULG_00011851</name>
</gene>
<proteinExistence type="predicted"/>
<dbReference type="AlphaFoldDB" id="A0A2T4GS11"/>
<keyword evidence="1" id="KW-0812">Transmembrane</keyword>
<organism evidence="2 3">
    <name type="scientific">Fusarium culmorum</name>
    <dbReference type="NCBI Taxonomy" id="5516"/>
    <lineage>
        <taxon>Eukaryota</taxon>
        <taxon>Fungi</taxon>
        <taxon>Dikarya</taxon>
        <taxon>Ascomycota</taxon>
        <taxon>Pezizomycotina</taxon>
        <taxon>Sordariomycetes</taxon>
        <taxon>Hypocreomycetidae</taxon>
        <taxon>Hypocreales</taxon>
        <taxon>Nectriaceae</taxon>
        <taxon>Fusarium</taxon>
    </lineage>
</organism>
<evidence type="ECO:0000256" key="1">
    <source>
        <dbReference type="SAM" id="Phobius"/>
    </source>
</evidence>
<name>A0A2T4GS11_FUSCU</name>
<sequence>MSASTIIHFIAVLAHHPNYLPLCGSADSYFLSMLYLFPAITLLTSPGLIGQLIRLSLTAFRLFALIELKALANSSVKPEGTPGNLTWAPGGRSFTIGDDKKFCETRHKAVITVHGLGTEVTSIRYLNSKLSIRNVFIYYGHMIIIISYNKARESNNYAFYMSAILSLSLRLLKYLAIIRLAWEYLAETMRSAHYDIKEVFFLDPNGRKKHL</sequence>
<dbReference type="OrthoDB" id="5097021at2759"/>
<reference evidence="2 3" key="1">
    <citation type="submission" date="2018-02" db="EMBL/GenBank/DDBJ databases">
        <title>Fusarium culmorum secondary metabolites in fungal-bacterial-plant interactions.</title>
        <authorList>
            <person name="Schmidt R."/>
        </authorList>
    </citation>
    <scope>NUCLEOTIDE SEQUENCE [LARGE SCALE GENOMIC DNA]</scope>
    <source>
        <strain evidence="2 3">PV</strain>
    </source>
</reference>
<evidence type="ECO:0000313" key="3">
    <source>
        <dbReference type="Proteomes" id="UP000241587"/>
    </source>
</evidence>
<keyword evidence="3" id="KW-1185">Reference proteome</keyword>
<feature type="transmembrane region" description="Helical" evidence="1">
    <location>
        <begin position="157"/>
        <end position="182"/>
    </location>
</feature>
<evidence type="ECO:0000313" key="2">
    <source>
        <dbReference type="EMBL" id="PTD06332.1"/>
    </source>
</evidence>
<comment type="caution">
    <text evidence="2">The sequence shown here is derived from an EMBL/GenBank/DDBJ whole genome shotgun (WGS) entry which is preliminary data.</text>
</comment>
<dbReference type="Proteomes" id="UP000241587">
    <property type="component" value="Unassembled WGS sequence"/>
</dbReference>
<dbReference type="EMBL" id="PVEM01000007">
    <property type="protein sequence ID" value="PTD06332.1"/>
    <property type="molecule type" value="Genomic_DNA"/>
</dbReference>
<accession>A0A2T4GS11</accession>
<keyword evidence="1" id="KW-0472">Membrane</keyword>
<feature type="transmembrane region" description="Helical" evidence="1">
    <location>
        <begin position="132"/>
        <end position="151"/>
    </location>
</feature>
<protein>
    <submittedName>
        <fullName evidence="2">Uncharacterized protein</fullName>
    </submittedName>
</protein>
<keyword evidence="1" id="KW-1133">Transmembrane helix</keyword>
<feature type="transmembrane region" description="Helical" evidence="1">
    <location>
        <begin position="30"/>
        <end position="53"/>
    </location>
</feature>